<dbReference type="RefSeq" id="WP_054538454.1">
    <property type="nucleotide sequence ID" value="NZ_JACIEQ010000001.1"/>
</dbReference>
<evidence type="ECO:0000313" key="7">
    <source>
        <dbReference type="Proteomes" id="UP000585681"/>
    </source>
</evidence>
<comment type="caution">
    <text evidence="6">The sequence shown here is derived from an EMBL/GenBank/DDBJ whole genome shotgun (WGS) entry which is preliminary data.</text>
</comment>
<dbReference type="EMBL" id="JACIEQ010000001">
    <property type="protein sequence ID" value="MBB4020414.1"/>
    <property type="molecule type" value="Genomic_DNA"/>
</dbReference>
<dbReference type="GO" id="GO:0022857">
    <property type="term" value="F:transmembrane transporter activity"/>
    <property type="evidence" value="ECO:0007669"/>
    <property type="project" value="InterPro"/>
</dbReference>
<evidence type="ECO:0000256" key="1">
    <source>
        <dbReference type="ARBA" id="ARBA00022692"/>
    </source>
</evidence>
<dbReference type="AlphaFoldDB" id="A0A840C3X5"/>
<sequence length="405" mass="42191">MTDGDKGNWRGLPRSIWALGFVSMLMDISSEMIHGLLPVFLVTVLGASTVTVGLIEGIGEATANITKLFSGALSDRMGKRKPLTILGYGLGTLSKPIFALAPTAGWVLGARFSDRIGKGIRGAPRDALVGDLAPPDKRGAAYGLRQSLDNIGAFVGPLLAMALMALFSDNFRLVFWVALVPGCIAVFLLVTFVREPERAPAAAPVRTPIDRKMLSRMGPLFWGVVALGGVMTLARFTEAFIILRAEEQGLALALAPMILVIINLVSSASAYPVGVLSDGIGKRGLLMLGFAALVVSDVVLAMAQGVAAVFIGAALWGLHLGLTQGLLSALVADSAPVELRATAFGVFNLTSGVALFLASLLAGVLWAGPGPAATFWASAGLAFLGLAGFMLIARTRREKAPPKSG</sequence>
<feature type="transmembrane region" description="Helical" evidence="4">
    <location>
        <begin position="249"/>
        <end position="273"/>
    </location>
</feature>
<keyword evidence="1 4" id="KW-0812">Transmembrane</keyword>
<dbReference type="Proteomes" id="UP000585681">
    <property type="component" value="Unassembled WGS sequence"/>
</dbReference>
<reference evidence="6" key="1">
    <citation type="submission" date="2020-08" db="EMBL/GenBank/DDBJ databases">
        <title>Genomic Encyclopedia of Type Strains, Phase IV (KMG-IV): sequencing the most valuable type-strain genomes for metagenomic binning, comparative biology and taxonomic classification.</title>
        <authorList>
            <person name="Goeker M."/>
        </authorList>
    </citation>
    <scope>NUCLEOTIDE SEQUENCE [LARGE SCALE GENOMIC DNA]</scope>
    <source>
        <strain evidence="6">DSM 105040</strain>
    </source>
</reference>
<feature type="transmembrane region" description="Helical" evidence="4">
    <location>
        <begin position="285"/>
        <end position="303"/>
    </location>
</feature>
<name>A0A840C3X5_9RHOB</name>
<dbReference type="PANTHER" id="PTHR23518">
    <property type="entry name" value="C-METHYLTRANSFERASE"/>
    <property type="match status" value="1"/>
</dbReference>
<feature type="domain" description="Major facilitator superfamily (MFS) profile" evidence="5">
    <location>
        <begin position="15"/>
        <end position="397"/>
    </location>
</feature>
<evidence type="ECO:0000256" key="4">
    <source>
        <dbReference type="SAM" id="Phobius"/>
    </source>
</evidence>
<feature type="transmembrane region" description="Helical" evidence="4">
    <location>
        <begin position="173"/>
        <end position="193"/>
    </location>
</feature>
<dbReference type="InterPro" id="IPR020846">
    <property type="entry name" value="MFS_dom"/>
</dbReference>
<dbReference type="InterPro" id="IPR011701">
    <property type="entry name" value="MFS"/>
</dbReference>
<keyword evidence="7" id="KW-1185">Reference proteome</keyword>
<feature type="transmembrane region" description="Helical" evidence="4">
    <location>
        <begin position="36"/>
        <end position="55"/>
    </location>
</feature>
<keyword evidence="3 4" id="KW-0472">Membrane</keyword>
<feature type="transmembrane region" description="Helical" evidence="4">
    <location>
        <begin position="373"/>
        <end position="393"/>
    </location>
</feature>
<accession>A0A840C3X5</accession>
<dbReference type="Pfam" id="PF07690">
    <property type="entry name" value="MFS_1"/>
    <property type="match status" value="1"/>
</dbReference>
<feature type="transmembrane region" description="Helical" evidence="4">
    <location>
        <begin position="309"/>
        <end position="332"/>
    </location>
</feature>
<organism evidence="6 7">
    <name type="scientific">Actibacterium naphthalenivorans</name>
    <dbReference type="NCBI Taxonomy" id="1614693"/>
    <lineage>
        <taxon>Bacteria</taxon>
        <taxon>Pseudomonadati</taxon>
        <taxon>Pseudomonadota</taxon>
        <taxon>Alphaproteobacteria</taxon>
        <taxon>Rhodobacterales</taxon>
        <taxon>Roseobacteraceae</taxon>
        <taxon>Actibacterium</taxon>
    </lineage>
</organism>
<dbReference type="CDD" id="cd17370">
    <property type="entry name" value="MFS_MJ1317_like"/>
    <property type="match status" value="1"/>
</dbReference>
<feature type="transmembrane region" description="Helical" evidence="4">
    <location>
        <begin position="344"/>
        <end position="367"/>
    </location>
</feature>
<protein>
    <submittedName>
        <fullName evidence="6">MFS family permease</fullName>
    </submittedName>
</protein>
<keyword evidence="2 4" id="KW-1133">Transmembrane helix</keyword>
<feature type="transmembrane region" description="Helical" evidence="4">
    <location>
        <begin position="220"/>
        <end position="243"/>
    </location>
</feature>
<dbReference type="InterPro" id="IPR036259">
    <property type="entry name" value="MFS_trans_sf"/>
</dbReference>
<proteinExistence type="predicted"/>
<evidence type="ECO:0000313" key="6">
    <source>
        <dbReference type="EMBL" id="MBB4020414.1"/>
    </source>
</evidence>
<dbReference type="SUPFAM" id="SSF103473">
    <property type="entry name" value="MFS general substrate transporter"/>
    <property type="match status" value="1"/>
</dbReference>
<dbReference type="Gene3D" id="1.20.1250.20">
    <property type="entry name" value="MFS general substrate transporter like domains"/>
    <property type="match status" value="2"/>
</dbReference>
<evidence type="ECO:0000256" key="3">
    <source>
        <dbReference type="ARBA" id="ARBA00023136"/>
    </source>
</evidence>
<evidence type="ECO:0000256" key="2">
    <source>
        <dbReference type="ARBA" id="ARBA00022989"/>
    </source>
</evidence>
<dbReference type="PANTHER" id="PTHR23518:SF2">
    <property type="entry name" value="MAJOR FACILITATOR SUPERFAMILY TRANSPORTER"/>
    <property type="match status" value="1"/>
</dbReference>
<feature type="transmembrane region" description="Helical" evidence="4">
    <location>
        <begin position="85"/>
        <end position="108"/>
    </location>
</feature>
<dbReference type="PROSITE" id="PS50850">
    <property type="entry name" value="MFS"/>
    <property type="match status" value="1"/>
</dbReference>
<evidence type="ECO:0000259" key="5">
    <source>
        <dbReference type="PROSITE" id="PS50850"/>
    </source>
</evidence>
<gene>
    <name evidence="6" type="ORF">GGR17_000205</name>
</gene>